<dbReference type="InterPro" id="IPR015797">
    <property type="entry name" value="NUDIX_hydrolase-like_dom_sf"/>
</dbReference>
<keyword evidence="2 3" id="KW-0378">Hydrolase</keyword>
<feature type="domain" description="Nudix hydrolase" evidence="4">
    <location>
        <begin position="1"/>
        <end position="116"/>
    </location>
</feature>
<comment type="caution">
    <text evidence="5">The sequence shown here is derived from an EMBL/GenBank/DDBJ whole genome shotgun (WGS) entry which is preliminary data.</text>
</comment>
<name>A0A8J3HY51_9CHLR</name>
<dbReference type="PRINTS" id="PR00502">
    <property type="entry name" value="NUDIXFAMILY"/>
</dbReference>
<reference evidence="5" key="1">
    <citation type="submission" date="2020-10" db="EMBL/GenBank/DDBJ databases">
        <title>Taxonomic study of unclassified bacteria belonging to the class Ktedonobacteria.</title>
        <authorList>
            <person name="Yabe S."/>
            <person name="Wang C.M."/>
            <person name="Zheng Y."/>
            <person name="Sakai Y."/>
            <person name="Cavaletti L."/>
            <person name="Monciardini P."/>
            <person name="Donadio S."/>
        </authorList>
    </citation>
    <scope>NUCLEOTIDE SEQUENCE</scope>
    <source>
        <strain evidence="5">SOSP1-1</strain>
    </source>
</reference>
<keyword evidence="6" id="KW-1185">Reference proteome</keyword>
<dbReference type="Pfam" id="PF00293">
    <property type="entry name" value="NUDIX"/>
    <property type="match status" value="1"/>
</dbReference>
<evidence type="ECO:0000313" key="5">
    <source>
        <dbReference type="EMBL" id="GHO44101.1"/>
    </source>
</evidence>
<evidence type="ECO:0000256" key="1">
    <source>
        <dbReference type="ARBA" id="ARBA00005582"/>
    </source>
</evidence>
<dbReference type="SUPFAM" id="SSF55811">
    <property type="entry name" value="Nudix"/>
    <property type="match status" value="1"/>
</dbReference>
<evidence type="ECO:0000313" key="6">
    <source>
        <dbReference type="Proteomes" id="UP000612362"/>
    </source>
</evidence>
<accession>A0A8J3HY51</accession>
<organism evidence="5 6">
    <name type="scientific">Ktedonospora formicarum</name>
    <dbReference type="NCBI Taxonomy" id="2778364"/>
    <lineage>
        <taxon>Bacteria</taxon>
        <taxon>Bacillati</taxon>
        <taxon>Chloroflexota</taxon>
        <taxon>Ktedonobacteria</taxon>
        <taxon>Ktedonobacterales</taxon>
        <taxon>Ktedonobacteraceae</taxon>
        <taxon>Ktedonospora</taxon>
    </lineage>
</organism>
<dbReference type="CDD" id="cd03673">
    <property type="entry name" value="NUDIX_Ap6A_hydrolase"/>
    <property type="match status" value="1"/>
</dbReference>
<dbReference type="Gene3D" id="3.90.79.10">
    <property type="entry name" value="Nucleoside Triphosphate Pyrophosphohydrolase"/>
    <property type="match status" value="1"/>
</dbReference>
<dbReference type="GO" id="GO:0016787">
    <property type="term" value="F:hydrolase activity"/>
    <property type="evidence" value="ECO:0007669"/>
    <property type="project" value="UniProtKB-KW"/>
</dbReference>
<dbReference type="EMBL" id="BNJF01000001">
    <property type="protein sequence ID" value="GHO44101.1"/>
    <property type="molecule type" value="Genomic_DNA"/>
</dbReference>
<sequence>MEVVLVGRSHAGTWALPKGTPQPGETVEQVAVREVQEETGLEARLIAYIGSISYSFVRDQVRYHKQVRHFLLEAVGGDISLHDYEYDMVEWFPLHEACRRLTYQNEVHILYQAEELLSRWMQYQRKERQQ</sequence>
<dbReference type="PROSITE" id="PS51462">
    <property type="entry name" value="NUDIX"/>
    <property type="match status" value="1"/>
</dbReference>
<dbReference type="Proteomes" id="UP000612362">
    <property type="component" value="Unassembled WGS sequence"/>
</dbReference>
<gene>
    <name evidence="5" type="ORF">KSX_22640</name>
</gene>
<dbReference type="InterPro" id="IPR020084">
    <property type="entry name" value="NUDIX_hydrolase_CS"/>
</dbReference>
<dbReference type="PANTHER" id="PTHR43736:SF1">
    <property type="entry name" value="DIHYDRONEOPTERIN TRIPHOSPHATE DIPHOSPHATASE"/>
    <property type="match status" value="1"/>
</dbReference>
<proteinExistence type="inferred from homology"/>
<comment type="similarity">
    <text evidence="1 3">Belongs to the Nudix hydrolase family.</text>
</comment>
<dbReference type="InterPro" id="IPR000086">
    <property type="entry name" value="NUDIX_hydrolase_dom"/>
</dbReference>
<evidence type="ECO:0000256" key="2">
    <source>
        <dbReference type="ARBA" id="ARBA00022801"/>
    </source>
</evidence>
<dbReference type="AlphaFoldDB" id="A0A8J3HY51"/>
<evidence type="ECO:0000259" key="4">
    <source>
        <dbReference type="PROSITE" id="PS51462"/>
    </source>
</evidence>
<dbReference type="PANTHER" id="PTHR43736">
    <property type="entry name" value="ADP-RIBOSE PYROPHOSPHATASE"/>
    <property type="match status" value="1"/>
</dbReference>
<dbReference type="PROSITE" id="PS00893">
    <property type="entry name" value="NUDIX_BOX"/>
    <property type="match status" value="1"/>
</dbReference>
<protein>
    <submittedName>
        <fullName evidence="5">NUDIX hydrolase</fullName>
    </submittedName>
</protein>
<dbReference type="InterPro" id="IPR020476">
    <property type="entry name" value="Nudix_hydrolase"/>
</dbReference>
<evidence type="ECO:0000256" key="3">
    <source>
        <dbReference type="RuleBase" id="RU003476"/>
    </source>
</evidence>